<sequence length="41" mass="4782">KDVYRLILPEDLCVHPVFHTSLFLPFIEPQFFPSRLGLKAP</sequence>
<dbReference type="Proteomes" id="UP000037035">
    <property type="component" value="Unassembled WGS sequence"/>
</dbReference>
<evidence type="ECO:0000313" key="2">
    <source>
        <dbReference type="Proteomes" id="UP000037035"/>
    </source>
</evidence>
<comment type="caution">
    <text evidence="1">The sequence shown here is derived from an EMBL/GenBank/DDBJ whole genome shotgun (WGS) entry which is preliminary data.</text>
</comment>
<dbReference type="AlphaFoldDB" id="A0A0L6UDF5"/>
<gene>
    <name evidence="1" type="ORF">VP01_7400g1</name>
</gene>
<organism evidence="1 2">
    <name type="scientific">Puccinia sorghi</name>
    <dbReference type="NCBI Taxonomy" id="27349"/>
    <lineage>
        <taxon>Eukaryota</taxon>
        <taxon>Fungi</taxon>
        <taxon>Dikarya</taxon>
        <taxon>Basidiomycota</taxon>
        <taxon>Pucciniomycotina</taxon>
        <taxon>Pucciniomycetes</taxon>
        <taxon>Pucciniales</taxon>
        <taxon>Pucciniaceae</taxon>
        <taxon>Puccinia</taxon>
    </lineage>
</organism>
<protein>
    <submittedName>
        <fullName evidence="1">Uncharacterized protein</fullName>
    </submittedName>
</protein>
<evidence type="ECO:0000313" key="1">
    <source>
        <dbReference type="EMBL" id="KNZ46277.1"/>
    </source>
</evidence>
<dbReference type="EMBL" id="LAVV01012829">
    <property type="protein sequence ID" value="KNZ46277.1"/>
    <property type="molecule type" value="Genomic_DNA"/>
</dbReference>
<reference evidence="1 2" key="1">
    <citation type="submission" date="2015-08" db="EMBL/GenBank/DDBJ databases">
        <title>Next Generation Sequencing and Analysis of the Genome of Puccinia sorghi L Schw, the Causal Agent of Maize Common Rust.</title>
        <authorList>
            <person name="Rochi L."/>
            <person name="Burguener G."/>
            <person name="Darino M."/>
            <person name="Turjanski A."/>
            <person name="Kreff E."/>
            <person name="Dieguez M.J."/>
            <person name="Sacco F."/>
        </authorList>
    </citation>
    <scope>NUCLEOTIDE SEQUENCE [LARGE SCALE GENOMIC DNA]</scope>
    <source>
        <strain evidence="1 2">RO10H11247</strain>
    </source>
</reference>
<accession>A0A0L6UDF5</accession>
<feature type="non-terminal residue" evidence="1">
    <location>
        <position position="1"/>
    </location>
</feature>
<keyword evidence="2" id="KW-1185">Reference proteome</keyword>
<name>A0A0L6UDF5_9BASI</name>
<proteinExistence type="predicted"/>
<dbReference type="VEuPathDB" id="FungiDB:VP01_7400g1"/>